<evidence type="ECO:0000313" key="1">
    <source>
        <dbReference type="EMBL" id="MBB5282494.1"/>
    </source>
</evidence>
<evidence type="ECO:0000313" key="2">
    <source>
        <dbReference type="Proteomes" id="UP000557307"/>
    </source>
</evidence>
<dbReference type="EMBL" id="JACHGF010000001">
    <property type="protein sequence ID" value="MBB5282494.1"/>
    <property type="molecule type" value="Genomic_DNA"/>
</dbReference>
<dbReference type="AlphaFoldDB" id="A0A840TG89"/>
<sequence length="31" mass="3581">MNYFSKMYDTHIAHNGKVLAKAGKLDVLFHM</sequence>
<keyword evidence="2" id="KW-1185">Reference proteome</keyword>
<gene>
    <name evidence="1" type="ORF">HNQ92_000615</name>
</gene>
<organism evidence="1 2">
    <name type="scientific">Rhabdobacter roseus</name>
    <dbReference type="NCBI Taxonomy" id="1655419"/>
    <lineage>
        <taxon>Bacteria</taxon>
        <taxon>Pseudomonadati</taxon>
        <taxon>Bacteroidota</taxon>
        <taxon>Cytophagia</taxon>
        <taxon>Cytophagales</taxon>
        <taxon>Cytophagaceae</taxon>
        <taxon>Rhabdobacter</taxon>
    </lineage>
</organism>
<reference evidence="1 2" key="1">
    <citation type="submission" date="2020-08" db="EMBL/GenBank/DDBJ databases">
        <title>Genomic Encyclopedia of Type Strains, Phase IV (KMG-IV): sequencing the most valuable type-strain genomes for metagenomic binning, comparative biology and taxonomic classification.</title>
        <authorList>
            <person name="Goeker M."/>
        </authorList>
    </citation>
    <scope>NUCLEOTIDE SEQUENCE [LARGE SCALE GENOMIC DNA]</scope>
    <source>
        <strain evidence="1 2">DSM 105074</strain>
    </source>
</reference>
<protein>
    <submittedName>
        <fullName evidence="1">Uncharacterized protein</fullName>
    </submittedName>
</protein>
<dbReference type="Proteomes" id="UP000557307">
    <property type="component" value="Unassembled WGS sequence"/>
</dbReference>
<proteinExistence type="predicted"/>
<accession>A0A840TG89</accession>
<comment type="caution">
    <text evidence="1">The sequence shown here is derived from an EMBL/GenBank/DDBJ whole genome shotgun (WGS) entry which is preliminary data.</text>
</comment>
<name>A0A840TG89_9BACT</name>